<sequence>MFVTSSILGEWRERASALLIHVFMREDLYRKQWFSKLSLHVVRRGEFPCNWNRTVVQSADELTKRLQKDFRLCRYRIYLRQRHSHEVKRSKFDRHFMKHFSPNVRFGCSAYINLAIGVDGGHYVCGFMT</sequence>
<reference evidence="1 2" key="1">
    <citation type="submission" date="2018-09" db="EMBL/GenBank/DDBJ databases">
        <title>Discovery and Ecogenomic Context for Candidatus Cryosericales, a Global Caldiserica Order Active in Thawing Permafrost.</title>
        <authorList>
            <person name="Martinez M.A."/>
            <person name="Woodcroft B.J."/>
            <person name="Ignacio Espinoza J.C."/>
            <person name="Zayed A."/>
            <person name="Singleton C.M."/>
            <person name="Boyd J."/>
            <person name="Li Y.-F."/>
            <person name="Purvine S."/>
            <person name="Maughan H."/>
            <person name="Hodgkins S.B."/>
            <person name="Anderson D."/>
            <person name="Sederholm M."/>
            <person name="Temperton B."/>
            <person name="Saleska S.R."/>
            <person name="Tyson G.W."/>
            <person name="Rich V.I."/>
        </authorList>
    </citation>
    <scope>NUCLEOTIDE SEQUENCE [LARGE SCALE GENOMIC DNA]</scope>
    <source>
        <strain evidence="1 2">SMC7</strain>
    </source>
</reference>
<protein>
    <submittedName>
        <fullName evidence="1">Uncharacterized protein</fullName>
    </submittedName>
</protein>
<comment type="caution">
    <text evidence="1">The sequence shown here is derived from an EMBL/GenBank/DDBJ whole genome shotgun (WGS) entry which is preliminary data.</text>
</comment>
<evidence type="ECO:0000313" key="1">
    <source>
        <dbReference type="EMBL" id="RIE06669.1"/>
    </source>
</evidence>
<name>A0A398CZH5_9BACT</name>
<accession>A0A398CZH5</accession>
<dbReference type="EMBL" id="QXIS01000006">
    <property type="protein sequence ID" value="RIE06669.1"/>
    <property type="molecule type" value="Genomic_DNA"/>
</dbReference>
<evidence type="ECO:0000313" key="2">
    <source>
        <dbReference type="Proteomes" id="UP000266328"/>
    </source>
</evidence>
<dbReference type="Proteomes" id="UP000266328">
    <property type="component" value="Unassembled WGS sequence"/>
</dbReference>
<gene>
    <name evidence="1" type="ORF">SMC7_01295</name>
</gene>
<keyword evidence="2" id="KW-1185">Reference proteome</keyword>
<proteinExistence type="predicted"/>
<dbReference type="AlphaFoldDB" id="A0A398CZH5"/>
<organism evidence="1 2">
    <name type="scientific">Candidatus Cryosericum terrychapinii</name>
    <dbReference type="NCBI Taxonomy" id="2290919"/>
    <lineage>
        <taxon>Bacteria</taxon>
        <taxon>Pseudomonadati</taxon>
        <taxon>Caldisericota/Cryosericota group</taxon>
        <taxon>Candidatus Cryosericota</taxon>
        <taxon>Candidatus Cryosericia</taxon>
        <taxon>Candidatus Cryosericales</taxon>
        <taxon>Candidatus Cryosericaceae</taxon>
        <taxon>Candidatus Cryosericum</taxon>
    </lineage>
</organism>